<dbReference type="EMBL" id="JBFOLJ010000005">
    <property type="protein sequence ID" value="KAL2538932.1"/>
    <property type="molecule type" value="Genomic_DNA"/>
</dbReference>
<dbReference type="AlphaFoldDB" id="A0ABD1VNJ9"/>
<gene>
    <name evidence="1" type="ORF">Fot_20323</name>
</gene>
<dbReference type="Proteomes" id="UP001604277">
    <property type="component" value="Unassembled WGS sequence"/>
</dbReference>
<reference evidence="2" key="1">
    <citation type="submission" date="2024-07" db="EMBL/GenBank/DDBJ databases">
        <title>Two chromosome-level genome assemblies of Korean endemic species Abeliophyllum distichum and Forsythia ovata (Oleaceae).</title>
        <authorList>
            <person name="Jang H."/>
        </authorList>
    </citation>
    <scope>NUCLEOTIDE SEQUENCE [LARGE SCALE GENOMIC DNA]</scope>
</reference>
<sequence>MNFEILVGAHVALFRRVLHELNQLMRQTVRWRNNGLGFCCSRLQSHHCNCDLGSMGARVACARPLLSVFGDFQTPAIYFDVPLLLFFILKFAENSGGVSGLSGDVFQHKFICLGKV</sequence>
<organism evidence="1 2">
    <name type="scientific">Forsythia ovata</name>
    <dbReference type="NCBI Taxonomy" id="205694"/>
    <lineage>
        <taxon>Eukaryota</taxon>
        <taxon>Viridiplantae</taxon>
        <taxon>Streptophyta</taxon>
        <taxon>Embryophyta</taxon>
        <taxon>Tracheophyta</taxon>
        <taxon>Spermatophyta</taxon>
        <taxon>Magnoliopsida</taxon>
        <taxon>eudicotyledons</taxon>
        <taxon>Gunneridae</taxon>
        <taxon>Pentapetalae</taxon>
        <taxon>asterids</taxon>
        <taxon>lamiids</taxon>
        <taxon>Lamiales</taxon>
        <taxon>Oleaceae</taxon>
        <taxon>Forsythieae</taxon>
        <taxon>Forsythia</taxon>
    </lineage>
</organism>
<name>A0ABD1VNJ9_9LAMI</name>
<evidence type="ECO:0000313" key="1">
    <source>
        <dbReference type="EMBL" id="KAL2538932.1"/>
    </source>
</evidence>
<evidence type="ECO:0000313" key="2">
    <source>
        <dbReference type="Proteomes" id="UP001604277"/>
    </source>
</evidence>
<accession>A0ABD1VNJ9</accession>
<protein>
    <submittedName>
        <fullName evidence="1">Uncharacterized protein</fullName>
    </submittedName>
</protein>
<proteinExistence type="predicted"/>
<keyword evidence="2" id="KW-1185">Reference proteome</keyword>
<comment type="caution">
    <text evidence="1">The sequence shown here is derived from an EMBL/GenBank/DDBJ whole genome shotgun (WGS) entry which is preliminary data.</text>
</comment>